<dbReference type="InterPro" id="IPR009014">
    <property type="entry name" value="Transketo_C/PFOR_II"/>
</dbReference>
<dbReference type="InterPro" id="IPR022367">
    <property type="entry name" value="2-oxoacid/accept_OxRdtase_asu"/>
</dbReference>
<dbReference type="GeneID" id="1441952"/>
<dbReference type="eggNOG" id="arCOG01606">
    <property type="taxonomic scope" value="Archaea"/>
</dbReference>
<dbReference type="STRING" id="273116.gene:9381652"/>
<dbReference type="Gene3D" id="3.40.50.920">
    <property type="match status" value="1"/>
</dbReference>
<dbReference type="InterPro" id="IPR019752">
    <property type="entry name" value="Pyrv/ketoisovalerate_OxRed_cat"/>
</dbReference>
<proteinExistence type="predicted"/>
<keyword evidence="16" id="KW-1185">Reference proteome</keyword>
<evidence type="ECO:0000256" key="10">
    <source>
        <dbReference type="ARBA" id="ARBA00076968"/>
    </source>
</evidence>
<protein>
    <recommendedName>
        <fullName evidence="9">2-oxoglutarate synthase subunit KorA</fullName>
        <ecNumber evidence="2">1.2.7.11</ecNumber>
        <ecNumber evidence="8">1.2.7.3</ecNumber>
    </recommendedName>
    <alternativeName>
        <fullName evidence="11">2-ketoglutarate oxidoreductase alpha chain</fullName>
    </alternativeName>
    <alternativeName>
        <fullName evidence="10">2-oxoglutarate-ferredoxin oxidoreductase subunit alpha</fullName>
    </alternativeName>
</protein>
<dbReference type="SUPFAM" id="SSF52518">
    <property type="entry name" value="Thiamin diphosphate-binding fold (THDP-binding)"/>
    <property type="match status" value="1"/>
</dbReference>
<dbReference type="Gene3D" id="3.40.50.970">
    <property type="match status" value="1"/>
</dbReference>
<dbReference type="InterPro" id="IPR029061">
    <property type="entry name" value="THDP-binding"/>
</dbReference>
<comment type="catalytic activity">
    <reaction evidence="6">
        <text>2 oxidized [2Fe-2S]-[ferredoxin] + 2-oxoglutarate + CoA = succinyl-CoA + 2 reduced [2Fe-2S]-[ferredoxin] + CO2 + H(+)</text>
        <dbReference type="Rhea" id="RHEA:17297"/>
        <dbReference type="Rhea" id="RHEA-COMP:10000"/>
        <dbReference type="Rhea" id="RHEA-COMP:10001"/>
        <dbReference type="ChEBI" id="CHEBI:15378"/>
        <dbReference type="ChEBI" id="CHEBI:16526"/>
        <dbReference type="ChEBI" id="CHEBI:16810"/>
        <dbReference type="ChEBI" id="CHEBI:33737"/>
        <dbReference type="ChEBI" id="CHEBI:33738"/>
        <dbReference type="ChEBI" id="CHEBI:57287"/>
        <dbReference type="ChEBI" id="CHEBI:57292"/>
        <dbReference type="EC" id="1.2.7.3"/>
    </reaction>
</comment>
<sequence>MDFNILIGGPQGGGIDTAANLVGKAVATSGYGVLSVREYHSNIKGRHSYTHMRVKEDQPRSLKYPVNIFVALDPDTIFEHLDDVSEASIVIYDKTTEDYDLQAARMIMRDTSAKIRSILQENGFETTIRGALKYMQKRGAKLLPVPFADIATQAVPNGTPSRYFNTIGAAIALAIIGIDEKFAKDSISYIFRGKQQVVEENVKVVEQSYKFATDSGVAGKTLPAKPTPRKLLLTGNDASALGKLLGGLRFQTYYPITPASDESTTLEEHQNIKWLKNEAESLKKGGVVIVQTEDELSAINMAIGGALTGARSATATSGPGFSLMAEGLSFAGMDEVPLVVTFYERGGPSTGLPTRNGQSDLLFALNAGHGEYPRIVFSSGTVDECIYDAVKALNYAAKYQMPVIHLIDKNLANTLDLISKIDLDKVKIEKVELAKEGDDVKRYDLNTQNGVSPYAVMGRNIFWMTGDEHDELGHVTEDSDIRDRMMEKRFKKLETADKEIPVDEKAQLIGPEDADITFVTWGSQKGPILDVIEDLKQDDITANLLYLKMFSPFPTEFVKSILSKAHLVIDVESNFTAQAAQMIKLYTGIEIENKILKYNGRHMTEDEILNSAKNILNKKSLMVVLEDGS</sequence>
<dbReference type="EC" id="1.2.7.3" evidence="8"/>
<organism evidence="15 16">
    <name type="scientific">Thermoplasma volcanium (strain ATCC 51530 / DSM 4299 / JCM 9571 / NBRC 15438 / GSS1)</name>
    <dbReference type="NCBI Taxonomy" id="273116"/>
    <lineage>
        <taxon>Archaea</taxon>
        <taxon>Methanobacteriati</taxon>
        <taxon>Thermoplasmatota</taxon>
        <taxon>Thermoplasmata</taxon>
        <taxon>Thermoplasmatales</taxon>
        <taxon>Thermoplasmataceae</taxon>
        <taxon>Thermoplasma</taxon>
    </lineage>
</organism>
<evidence type="ECO:0000259" key="13">
    <source>
        <dbReference type="Pfam" id="PF01855"/>
    </source>
</evidence>
<dbReference type="DNASU" id="1441952"/>
<keyword evidence="3" id="KW-0560">Oxidoreductase</keyword>
<reference evidence="15 16" key="1">
    <citation type="journal article" date="1999" name="Proc. Jpn. Acad.">
        <title>Determination of the complete genomic DNA sequence of Thermoplasma volvanium GSS1.</title>
        <authorList>
            <person name="Kawashima T."/>
            <person name="Yamamoto Y."/>
            <person name="Aramaki H."/>
            <person name="Nunoshiba T."/>
            <person name="Kawamoto T."/>
            <person name="Watanabe K."/>
            <person name="Yamazaki M."/>
            <person name="Kanehori K."/>
            <person name="Amano N."/>
            <person name="Ohya Y."/>
            <person name="Makino K."/>
            <person name="Suzuki M."/>
        </authorList>
    </citation>
    <scope>NUCLEOTIDE SEQUENCE [LARGE SCALE GENOMIC DNA]</scope>
    <source>
        <strain evidence="16">ATCC 51530 / DSM 4299 / JCM 9571 / NBRC 15438 / GSS1</strain>
    </source>
</reference>
<dbReference type="GO" id="GO:0019164">
    <property type="term" value="F:pyruvate synthase activity"/>
    <property type="evidence" value="ECO:0007669"/>
    <property type="project" value="UniProtKB-ARBA"/>
</dbReference>
<dbReference type="InterPro" id="IPR050722">
    <property type="entry name" value="Pyruvate:ferred/Flavod_OxRd"/>
</dbReference>
<dbReference type="EMBL" id="BA000011">
    <property type="protein sequence ID" value="BAB60002.1"/>
    <property type="molecule type" value="Genomic_DNA"/>
</dbReference>
<evidence type="ECO:0000313" key="15">
    <source>
        <dbReference type="EMBL" id="BAB60002.1"/>
    </source>
</evidence>
<dbReference type="InterPro" id="IPR002869">
    <property type="entry name" value="Pyrv_flavodox_OxRed_cen"/>
</dbReference>
<reference evidence="15 16" key="2">
    <citation type="journal article" date="2000" name="Proc. Natl. Acad. Sci. U.S.A.">
        <title>Archaeal adaptation to higher temperatures revealed by genomic sequence of Thermoplasma volcanium.</title>
        <authorList>
            <person name="Kawashima T."/>
            <person name="Amano N."/>
            <person name="Koike H."/>
            <person name="Makino S."/>
            <person name="Higuchi S."/>
            <person name="Kawashima-Ohya Y."/>
            <person name="Watanabe K."/>
            <person name="Yamazaki M."/>
            <person name="Kanehori K."/>
            <person name="Kawamoto T."/>
            <person name="Nunoshiba T."/>
            <person name="Yamamoto Y."/>
            <person name="Aramaki H."/>
            <person name="Makino K."/>
            <person name="Suzuki M."/>
        </authorList>
    </citation>
    <scope>NUCLEOTIDE SEQUENCE [LARGE SCALE GENOMIC DNA]</scope>
    <source>
        <strain evidence="16">ATCC 51530 / DSM 4299 / JCM 9571 / NBRC 15438 / GSS1</strain>
    </source>
</reference>
<evidence type="ECO:0000256" key="1">
    <source>
        <dbReference type="ARBA" id="ARBA00011631"/>
    </source>
</evidence>
<dbReference type="AlphaFoldDB" id="Q97AF0"/>
<feature type="domain" description="Pyruvate:ferredoxin oxidoreductase core" evidence="14">
    <location>
        <begin position="514"/>
        <end position="604"/>
    </location>
</feature>
<evidence type="ECO:0000259" key="12">
    <source>
        <dbReference type="Pfam" id="PF01558"/>
    </source>
</evidence>
<evidence type="ECO:0000256" key="8">
    <source>
        <dbReference type="ARBA" id="ARBA00066947"/>
    </source>
</evidence>
<dbReference type="CDD" id="cd17039">
    <property type="entry name" value="Ubl_ubiquitin_like"/>
    <property type="match status" value="1"/>
</dbReference>
<dbReference type="Pfam" id="PF17147">
    <property type="entry name" value="PFOR_II"/>
    <property type="match status" value="1"/>
</dbReference>
<name>Q97AF0_THEVO</name>
<dbReference type="GO" id="GO:0006979">
    <property type="term" value="P:response to oxidative stress"/>
    <property type="evidence" value="ECO:0007669"/>
    <property type="project" value="TreeGrafter"/>
</dbReference>
<dbReference type="HOGENOM" id="CLU_017038_1_0_2"/>
<evidence type="ECO:0000256" key="2">
    <source>
        <dbReference type="ARBA" id="ARBA00012691"/>
    </source>
</evidence>
<dbReference type="PhylomeDB" id="Q97AF0"/>
<dbReference type="NCBIfam" id="NF041170">
    <property type="entry name" value="Oxoac_fdxalpha_Archa"/>
    <property type="match status" value="1"/>
</dbReference>
<dbReference type="InterPro" id="IPR033412">
    <property type="entry name" value="PFOR_II"/>
</dbReference>
<comment type="catalytic activity">
    <reaction evidence="5">
        <text>a 2-oxocarboxylate + 2 oxidized [2Fe-2S]-[ferredoxin] + CoA = an acyl-CoA + 2 reduced [2Fe-2S]-[ferredoxin] + CO2 + H(+)</text>
        <dbReference type="Rhea" id="RHEA:42316"/>
        <dbReference type="Rhea" id="RHEA-COMP:10000"/>
        <dbReference type="Rhea" id="RHEA-COMP:10001"/>
        <dbReference type="ChEBI" id="CHEBI:15378"/>
        <dbReference type="ChEBI" id="CHEBI:16526"/>
        <dbReference type="ChEBI" id="CHEBI:33737"/>
        <dbReference type="ChEBI" id="CHEBI:33738"/>
        <dbReference type="ChEBI" id="CHEBI:35179"/>
        <dbReference type="ChEBI" id="CHEBI:57287"/>
        <dbReference type="ChEBI" id="CHEBI:58342"/>
        <dbReference type="EC" id="1.2.7.11"/>
    </reaction>
</comment>
<feature type="domain" description="Pyruvate flavodoxin/ferredoxin oxidoreductase pyrimidine binding" evidence="13">
    <location>
        <begin position="243"/>
        <end position="487"/>
    </location>
</feature>
<dbReference type="FunFam" id="3.40.50.970:FF:000022">
    <property type="entry name" value="2-oxoglutarate ferredoxin oxidoreductase alpha subunit"/>
    <property type="match status" value="1"/>
</dbReference>
<dbReference type="InterPro" id="IPR053400">
    <property type="entry name" value="2-oxoacid_Fdx_oxidoreductase"/>
</dbReference>
<dbReference type="NCBIfam" id="TIGR03710">
    <property type="entry name" value="OAFO_sf"/>
    <property type="match status" value="1"/>
</dbReference>
<dbReference type="Pfam" id="PF01558">
    <property type="entry name" value="POR"/>
    <property type="match status" value="1"/>
</dbReference>
<dbReference type="GO" id="GO:0047553">
    <property type="term" value="F:2-oxoglutarate synthase activity"/>
    <property type="evidence" value="ECO:0007669"/>
    <property type="project" value="UniProtKB-EC"/>
</dbReference>
<dbReference type="SUPFAM" id="SSF53323">
    <property type="entry name" value="Pyruvate-ferredoxin oxidoreductase, PFOR, domain III"/>
    <property type="match status" value="1"/>
</dbReference>
<dbReference type="PANTHER" id="PTHR32154:SF16">
    <property type="entry name" value="PYRUVATE FLAVODOXIN_FERREDOXIN OXIDOREDUCTASE DOMAIN PROTEIN"/>
    <property type="match status" value="1"/>
</dbReference>
<dbReference type="CDD" id="cd07034">
    <property type="entry name" value="TPP_PYR_PFOR_IOR-alpha_like"/>
    <property type="match status" value="1"/>
</dbReference>
<evidence type="ECO:0000256" key="11">
    <source>
        <dbReference type="ARBA" id="ARBA00079587"/>
    </source>
</evidence>
<dbReference type="RefSeq" id="WP_010917104.1">
    <property type="nucleotide sequence ID" value="NC_002689.2"/>
</dbReference>
<dbReference type="FunFam" id="3.40.50.920:FF:000009">
    <property type="entry name" value="2-oxoglutarate ferredoxin oxidoreductase subunit alpha"/>
    <property type="match status" value="1"/>
</dbReference>
<dbReference type="Proteomes" id="UP000001017">
    <property type="component" value="Chromosome"/>
</dbReference>
<accession>Q97AF0</accession>
<dbReference type="PANTHER" id="PTHR32154">
    <property type="entry name" value="PYRUVATE-FLAVODOXIN OXIDOREDUCTASE-RELATED"/>
    <property type="match status" value="1"/>
</dbReference>
<feature type="domain" description="Pyruvate/ketoisovalerate oxidoreductase catalytic" evidence="12">
    <location>
        <begin position="12"/>
        <end position="209"/>
    </location>
</feature>
<evidence type="ECO:0000256" key="3">
    <source>
        <dbReference type="ARBA" id="ARBA00023002"/>
    </source>
</evidence>
<evidence type="ECO:0000256" key="6">
    <source>
        <dbReference type="ARBA" id="ARBA00052359"/>
    </source>
</evidence>
<dbReference type="PaxDb" id="273116-14325077"/>
<dbReference type="GO" id="GO:0018491">
    <property type="term" value="F:2-oxobutyrate synthase activity"/>
    <property type="evidence" value="ECO:0007669"/>
    <property type="project" value="UniProtKB-ARBA"/>
</dbReference>
<comment type="subunit">
    <text evidence="7">Heterotetramer of the KorA, KorB, KorC and KorD subunits.</text>
</comment>
<evidence type="ECO:0000256" key="4">
    <source>
        <dbReference type="ARBA" id="ARBA00023317"/>
    </source>
</evidence>
<evidence type="ECO:0000256" key="5">
    <source>
        <dbReference type="ARBA" id="ARBA00048893"/>
    </source>
</evidence>
<dbReference type="Gene3D" id="3.40.920.10">
    <property type="entry name" value="Pyruvate-ferredoxin oxidoreductase, PFOR, domain III"/>
    <property type="match status" value="1"/>
</dbReference>
<dbReference type="Pfam" id="PF01855">
    <property type="entry name" value="POR_N"/>
    <property type="match status" value="1"/>
</dbReference>
<dbReference type="KEGG" id="tvo:TVG0881751"/>
<evidence type="ECO:0000256" key="7">
    <source>
        <dbReference type="ARBA" id="ARBA00064882"/>
    </source>
</evidence>
<evidence type="ECO:0000256" key="9">
    <source>
        <dbReference type="ARBA" id="ARBA00071398"/>
    </source>
</evidence>
<evidence type="ECO:0000259" key="14">
    <source>
        <dbReference type="Pfam" id="PF17147"/>
    </source>
</evidence>
<keyword evidence="4" id="KW-0670">Pyruvate</keyword>
<dbReference type="SUPFAM" id="SSF52922">
    <property type="entry name" value="TK C-terminal domain-like"/>
    <property type="match status" value="1"/>
</dbReference>
<dbReference type="InterPro" id="IPR002880">
    <property type="entry name" value="Pyrv_Fd/Flavodoxin_OxRdtase_N"/>
</dbReference>
<dbReference type="OrthoDB" id="31112at2157"/>
<evidence type="ECO:0000313" key="16">
    <source>
        <dbReference type="Proteomes" id="UP000001017"/>
    </source>
</evidence>
<comment type="subunit">
    <text evidence="1">Heterodimer composed of an alpha and a beta subunit.</text>
</comment>
<dbReference type="EC" id="1.2.7.11" evidence="2"/>
<gene>
    <name evidence="15" type="ORF">TVG0881751</name>
</gene>